<dbReference type="GO" id="GO:0008270">
    <property type="term" value="F:zinc ion binding"/>
    <property type="evidence" value="ECO:0007669"/>
    <property type="project" value="UniProtKB-KW"/>
</dbReference>
<evidence type="ECO:0000259" key="3">
    <source>
        <dbReference type="PROSITE" id="PS50089"/>
    </source>
</evidence>
<dbReference type="SMART" id="SM00184">
    <property type="entry name" value="RING"/>
    <property type="match status" value="1"/>
</dbReference>
<evidence type="ECO:0000256" key="2">
    <source>
        <dbReference type="SAM" id="MobiDB-lite"/>
    </source>
</evidence>
<dbReference type="Gene3D" id="3.30.40.10">
    <property type="entry name" value="Zinc/RING finger domain, C3HC4 (zinc finger)"/>
    <property type="match status" value="1"/>
</dbReference>
<keyword evidence="1" id="KW-0479">Metal-binding</keyword>
<feature type="region of interest" description="Disordered" evidence="2">
    <location>
        <begin position="27"/>
        <end position="49"/>
    </location>
</feature>
<accession>A0ABC8KD81</accession>
<name>A0ABC8KD81_ERUVS</name>
<sequence>MSALKKRSNSLAGLTLDAVLGGEIVIPPPSPPPLPQKSLVPHQTPTPTTTQTLFDIIRDEYHKEGQKDRTTWQIFREKLRLKRSGSAWTSSLHIPASDIHIPNPKHPRQNNKVHATPMSDPPGRGAFTRGPSIRVASGKNHDDFAADVSAPGDGPPSRSFKPQFSRHDSVREHGDGDDDKIRRHPVVKFVDERQMSAREAVAAQEAAEAEAAAASSDDEGEEEEDDSEEGGAEEKADAAPKQTMSLMDLLEETDRQMGLTGARYAMDDEEEEYEEDEEEEEEEDGGGGGEGEVNCCVCQVNFKGATFTPCGHMFCKLCSKELMAQKNHCPVCSSFVLEFLEIF</sequence>
<feature type="region of interest" description="Disordered" evidence="2">
    <location>
        <begin position="268"/>
        <end position="289"/>
    </location>
</feature>
<dbReference type="EMBL" id="CAKOAT010217376">
    <property type="protein sequence ID" value="CAH8356457.1"/>
    <property type="molecule type" value="Genomic_DNA"/>
</dbReference>
<feature type="compositionally biased region" description="Acidic residues" evidence="2">
    <location>
        <begin position="216"/>
        <end position="231"/>
    </location>
</feature>
<organism evidence="4 5">
    <name type="scientific">Eruca vesicaria subsp. sativa</name>
    <name type="common">Garden rocket</name>
    <name type="synonym">Eruca sativa</name>
    <dbReference type="NCBI Taxonomy" id="29727"/>
    <lineage>
        <taxon>Eukaryota</taxon>
        <taxon>Viridiplantae</taxon>
        <taxon>Streptophyta</taxon>
        <taxon>Embryophyta</taxon>
        <taxon>Tracheophyta</taxon>
        <taxon>Spermatophyta</taxon>
        <taxon>Magnoliopsida</taxon>
        <taxon>eudicotyledons</taxon>
        <taxon>Gunneridae</taxon>
        <taxon>Pentapetalae</taxon>
        <taxon>rosids</taxon>
        <taxon>malvids</taxon>
        <taxon>Brassicales</taxon>
        <taxon>Brassicaceae</taxon>
        <taxon>Brassiceae</taxon>
        <taxon>Eruca</taxon>
    </lineage>
</organism>
<feature type="compositionally biased region" description="Basic and acidic residues" evidence="2">
    <location>
        <begin position="165"/>
        <end position="174"/>
    </location>
</feature>
<dbReference type="Proteomes" id="UP001642260">
    <property type="component" value="Unassembled WGS sequence"/>
</dbReference>
<dbReference type="PANTHER" id="PTHR46629">
    <property type="entry name" value="OS01G0917900 PROTEIN"/>
    <property type="match status" value="1"/>
</dbReference>
<comment type="caution">
    <text evidence="4">The sequence shown here is derived from an EMBL/GenBank/DDBJ whole genome shotgun (WGS) entry which is preliminary data.</text>
</comment>
<proteinExistence type="predicted"/>
<reference evidence="4 5" key="1">
    <citation type="submission" date="2022-03" db="EMBL/GenBank/DDBJ databases">
        <authorList>
            <person name="Macdonald S."/>
            <person name="Ahmed S."/>
            <person name="Newling K."/>
        </authorList>
    </citation>
    <scope>NUCLEOTIDE SEQUENCE [LARGE SCALE GENOMIC DNA]</scope>
</reference>
<dbReference type="InterPro" id="IPR013083">
    <property type="entry name" value="Znf_RING/FYVE/PHD"/>
</dbReference>
<evidence type="ECO:0000313" key="5">
    <source>
        <dbReference type="Proteomes" id="UP001642260"/>
    </source>
</evidence>
<dbReference type="PROSITE" id="PS50089">
    <property type="entry name" value="ZF_RING_2"/>
    <property type="match status" value="1"/>
</dbReference>
<dbReference type="CDD" id="cd16449">
    <property type="entry name" value="RING-HC"/>
    <property type="match status" value="1"/>
</dbReference>
<keyword evidence="5" id="KW-1185">Reference proteome</keyword>
<feature type="compositionally biased region" description="Acidic residues" evidence="2">
    <location>
        <begin position="268"/>
        <end position="285"/>
    </location>
</feature>
<dbReference type="AlphaFoldDB" id="A0ABC8KD81"/>
<evidence type="ECO:0000256" key="1">
    <source>
        <dbReference type="PROSITE-ProRule" id="PRU00175"/>
    </source>
</evidence>
<feature type="compositionally biased region" description="Low complexity" evidence="2">
    <location>
        <begin position="36"/>
        <end position="49"/>
    </location>
</feature>
<dbReference type="SUPFAM" id="SSF57850">
    <property type="entry name" value="RING/U-box"/>
    <property type="match status" value="1"/>
</dbReference>
<protein>
    <recommendedName>
        <fullName evidence="3">RING-type domain-containing protein</fullName>
    </recommendedName>
</protein>
<feature type="domain" description="RING-type" evidence="3">
    <location>
        <begin position="295"/>
        <end position="333"/>
    </location>
</feature>
<dbReference type="InterPro" id="IPR001841">
    <property type="entry name" value="Znf_RING"/>
</dbReference>
<feature type="compositionally biased region" description="Low complexity" evidence="2">
    <location>
        <begin position="197"/>
        <end position="215"/>
    </location>
</feature>
<gene>
    <name evidence="4" type="ORF">ERUC_LOCUS22212</name>
</gene>
<dbReference type="Pfam" id="PF13920">
    <property type="entry name" value="zf-C3HC4_3"/>
    <property type="match status" value="1"/>
</dbReference>
<feature type="region of interest" description="Disordered" evidence="2">
    <location>
        <begin position="97"/>
        <end position="242"/>
    </location>
</feature>
<keyword evidence="1" id="KW-0862">Zinc</keyword>
<keyword evidence="1" id="KW-0863">Zinc-finger</keyword>
<evidence type="ECO:0000313" key="4">
    <source>
        <dbReference type="EMBL" id="CAH8356457.1"/>
    </source>
</evidence>